<evidence type="ECO:0000313" key="2">
    <source>
        <dbReference type="EMBL" id="EBW8258454.1"/>
    </source>
</evidence>
<dbReference type="AlphaFoldDB" id="A0A5W4F2T4"/>
<protein>
    <recommendedName>
        <fullName evidence="3">Conjugal transfer protein TraD</fullName>
    </recommendedName>
</protein>
<reference evidence="2" key="1">
    <citation type="submission" date="2018-07" db="EMBL/GenBank/DDBJ databases">
        <authorList>
            <consortium name="GenomeTrakr network: Whole genome sequencing for foodborne pathogen traceback"/>
        </authorList>
    </citation>
    <scope>NUCLEOTIDE SEQUENCE</scope>
    <source>
        <strain evidence="2">FDA00000090</strain>
    </source>
</reference>
<dbReference type="Pfam" id="PF06412">
    <property type="entry name" value="TraD"/>
    <property type="match status" value="1"/>
</dbReference>
<keyword evidence="1" id="KW-0175">Coiled coil</keyword>
<name>A0A5W4F2T4_SALET</name>
<evidence type="ECO:0000256" key="1">
    <source>
        <dbReference type="SAM" id="Coils"/>
    </source>
</evidence>
<dbReference type="InterPro" id="IPR009444">
    <property type="entry name" value="Conjugal_tfr_TraD_a-type"/>
</dbReference>
<dbReference type="EMBL" id="AAHJJF010000039">
    <property type="protein sequence ID" value="EBW8258454.1"/>
    <property type="molecule type" value="Genomic_DNA"/>
</dbReference>
<proteinExistence type="predicted"/>
<evidence type="ECO:0008006" key="3">
    <source>
        <dbReference type="Google" id="ProtNLM"/>
    </source>
</evidence>
<feature type="coiled-coil region" evidence="1">
    <location>
        <begin position="4"/>
        <end position="31"/>
    </location>
</feature>
<organism evidence="2">
    <name type="scientific">Salmonella enterica subsp. enterica serovar Ohio</name>
    <dbReference type="NCBI Taxonomy" id="117541"/>
    <lineage>
        <taxon>Bacteria</taxon>
        <taxon>Pseudomonadati</taxon>
        <taxon>Pseudomonadota</taxon>
        <taxon>Gammaproteobacteria</taxon>
        <taxon>Enterobacterales</taxon>
        <taxon>Enterobacteriaceae</taxon>
        <taxon>Salmonella</taxon>
    </lineage>
</organism>
<sequence length="92" mass="10505">MGSKKTLEQRMALAQDRLSKLKKEASEKERKAREHIKFKAGGEVTRVFGLDYDEAVLLGFLAIYDKLKPEQKAQIKIDGENIIKSRLENADK</sequence>
<comment type="caution">
    <text evidence="2">The sequence shown here is derived from an EMBL/GenBank/DDBJ whole genome shotgun (WGS) entry which is preliminary data.</text>
</comment>
<gene>
    <name evidence="2" type="ORF">AHQ53_24490</name>
</gene>
<accession>A0A5W4F2T4</accession>